<dbReference type="EMBL" id="HBUE01161436">
    <property type="protein sequence ID" value="CAG6510305.1"/>
    <property type="molecule type" value="Transcribed_RNA"/>
</dbReference>
<keyword evidence="1" id="KW-1133">Transmembrane helix</keyword>
<feature type="transmembrane region" description="Helical" evidence="1">
    <location>
        <begin position="57"/>
        <end position="78"/>
    </location>
</feature>
<dbReference type="EMBL" id="HBUE01266627">
    <property type="protein sequence ID" value="CAG6561709.1"/>
    <property type="molecule type" value="Transcribed_RNA"/>
</dbReference>
<keyword evidence="1" id="KW-0812">Transmembrane</keyword>
<dbReference type="EMBL" id="HBUE01131481">
    <property type="protein sequence ID" value="CAG6496607.1"/>
    <property type="molecule type" value="Transcribed_RNA"/>
</dbReference>
<dbReference type="AlphaFoldDB" id="A0A8D8CN37"/>
<name>A0A8D8CN37_CULPI</name>
<dbReference type="EMBL" id="HBUE01131485">
    <property type="protein sequence ID" value="CAG6496608.1"/>
    <property type="molecule type" value="Transcribed_RNA"/>
</dbReference>
<evidence type="ECO:0000256" key="1">
    <source>
        <dbReference type="SAM" id="Phobius"/>
    </source>
</evidence>
<evidence type="ECO:0000313" key="2">
    <source>
        <dbReference type="EMBL" id="CAG6496607.1"/>
    </source>
</evidence>
<reference evidence="2" key="1">
    <citation type="submission" date="2021-05" db="EMBL/GenBank/DDBJ databases">
        <authorList>
            <person name="Alioto T."/>
            <person name="Alioto T."/>
            <person name="Gomez Garrido J."/>
        </authorList>
    </citation>
    <scope>NUCLEOTIDE SEQUENCE</scope>
</reference>
<organism evidence="2">
    <name type="scientific">Culex pipiens</name>
    <name type="common">House mosquito</name>
    <dbReference type="NCBI Taxonomy" id="7175"/>
    <lineage>
        <taxon>Eukaryota</taxon>
        <taxon>Metazoa</taxon>
        <taxon>Ecdysozoa</taxon>
        <taxon>Arthropoda</taxon>
        <taxon>Hexapoda</taxon>
        <taxon>Insecta</taxon>
        <taxon>Pterygota</taxon>
        <taxon>Neoptera</taxon>
        <taxon>Endopterygota</taxon>
        <taxon>Diptera</taxon>
        <taxon>Nematocera</taxon>
        <taxon>Culicoidea</taxon>
        <taxon>Culicidae</taxon>
        <taxon>Culicinae</taxon>
        <taxon>Culicini</taxon>
        <taxon>Culex</taxon>
        <taxon>Culex</taxon>
    </lineage>
</organism>
<sequence>MDLKTDLRLLICALSLRPHLLLMLNYKKQVKQKKNPSLLYCVYTSTPSGSNLKQKENYLICVYFPISPYTIITIIIIISKYSNLKQSSLLSIIVEANETKREHENRITTITFKCKTMHRDY</sequence>
<protein>
    <submittedName>
        <fullName evidence="2">(northern house mosquito) hypothetical protein</fullName>
    </submittedName>
</protein>
<proteinExistence type="predicted"/>
<keyword evidence="1" id="KW-0472">Membrane</keyword>
<accession>A0A8D8CN37</accession>